<dbReference type="EMBL" id="WHWC01000003">
    <property type="protein sequence ID" value="KAG8386716.1"/>
    <property type="molecule type" value="Genomic_DNA"/>
</dbReference>
<dbReference type="FunFam" id="1.25.40.10:FF:000090">
    <property type="entry name" value="Pentatricopeptide repeat-containing protein, chloroplastic"/>
    <property type="match status" value="1"/>
</dbReference>
<dbReference type="FunFam" id="1.25.40.10:FF:000333">
    <property type="entry name" value="Pentatricopeptide repeat-containing protein"/>
    <property type="match status" value="1"/>
</dbReference>
<name>A0AAV6Y1H8_9LAMI</name>
<dbReference type="PROSITE" id="PS51375">
    <property type="entry name" value="PPR"/>
    <property type="match status" value="4"/>
</dbReference>
<keyword evidence="2" id="KW-0677">Repeat</keyword>
<evidence type="ECO:0000313" key="5">
    <source>
        <dbReference type="Proteomes" id="UP000826271"/>
    </source>
</evidence>
<proteinExistence type="inferred from homology"/>
<feature type="repeat" description="PPR" evidence="3">
    <location>
        <begin position="192"/>
        <end position="226"/>
    </location>
</feature>
<keyword evidence="5" id="KW-1185">Reference proteome</keyword>
<dbReference type="InterPro" id="IPR002885">
    <property type="entry name" value="PPR_rpt"/>
</dbReference>
<dbReference type="InterPro" id="IPR011990">
    <property type="entry name" value="TPR-like_helical_dom_sf"/>
</dbReference>
<comment type="caution">
    <text evidence="4">The sequence shown here is derived from an EMBL/GenBank/DDBJ whole genome shotgun (WGS) entry which is preliminary data.</text>
</comment>
<dbReference type="Gene3D" id="1.25.40.10">
    <property type="entry name" value="Tetratricopeptide repeat domain"/>
    <property type="match status" value="3"/>
</dbReference>
<feature type="repeat" description="PPR" evidence="3">
    <location>
        <begin position="294"/>
        <end position="328"/>
    </location>
</feature>
<organism evidence="4 5">
    <name type="scientific">Buddleja alternifolia</name>
    <dbReference type="NCBI Taxonomy" id="168488"/>
    <lineage>
        <taxon>Eukaryota</taxon>
        <taxon>Viridiplantae</taxon>
        <taxon>Streptophyta</taxon>
        <taxon>Embryophyta</taxon>
        <taxon>Tracheophyta</taxon>
        <taxon>Spermatophyta</taxon>
        <taxon>Magnoliopsida</taxon>
        <taxon>eudicotyledons</taxon>
        <taxon>Gunneridae</taxon>
        <taxon>Pentapetalae</taxon>
        <taxon>asterids</taxon>
        <taxon>lamiids</taxon>
        <taxon>Lamiales</taxon>
        <taxon>Scrophulariaceae</taxon>
        <taxon>Buddlejeae</taxon>
        <taxon>Buddleja</taxon>
    </lineage>
</organism>
<dbReference type="AlphaFoldDB" id="A0AAV6Y1H8"/>
<feature type="repeat" description="PPR" evidence="3">
    <location>
        <begin position="59"/>
        <end position="94"/>
    </location>
</feature>
<sequence length="501" mass="56371">MLETQCQTIQDLKKIHAHLIKTGLAKHTIAASRVLAFCASSARDMNYAFSVFTQIEDPNLFTWNTIIRGFSQSSNPYVAISLFIEMLMSSTLQPEKLTYPSVFKAYTQLGLAKDGAQLHGRIVKQGLEFDPFIRNSIIHMYANCGLLGNARKLFDEDNDLDVVAWNSIIMGFAKSGEIEESWRLFNKIPFRNEISWNTMISGFVRNGRWMDALSMFDEMLDKEIIRPSEFTLVSLLNACAKLGALQQGRWIHDYIKRSDITLNVIVVTSIINMFCKCGDIKTARQVFETAPRKGLSCWNSMILGLATNGFEHEAFELFLKLESSNFKPDSVSFIGVLTASNHSGQVEKAREYFKLMNERYGIEPRIEHYGCLVDVLGRAGKIEEAAEVVRSMPMEADVVIWGSLLSACSSYGNNVDIAEWAAQNLILLDPDEMSAHVLMSKVYAASGRFDRAMEERIEMNKKEMGKQPGCSLIEVNGEVHEFVAGGNWHCGEPVMVDVDFH</sequence>
<feature type="repeat" description="PPR" evidence="3">
    <location>
        <begin position="161"/>
        <end position="191"/>
    </location>
</feature>
<dbReference type="PANTHER" id="PTHR47926">
    <property type="entry name" value="PENTATRICOPEPTIDE REPEAT-CONTAINING PROTEIN"/>
    <property type="match status" value="1"/>
</dbReference>
<evidence type="ECO:0000256" key="1">
    <source>
        <dbReference type="ARBA" id="ARBA00006643"/>
    </source>
</evidence>
<evidence type="ECO:0000256" key="3">
    <source>
        <dbReference type="PROSITE-ProRule" id="PRU00708"/>
    </source>
</evidence>
<dbReference type="GO" id="GO:0003723">
    <property type="term" value="F:RNA binding"/>
    <property type="evidence" value="ECO:0007669"/>
    <property type="project" value="InterPro"/>
</dbReference>
<dbReference type="Pfam" id="PF20431">
    <property type="entry name" value="E_motif"/>
    <property type="match status" value="1"/>
</dbReference>
<dbReference type="NCBIfam" id="TIGR00756">
    <property type="entry name" value="PPR"/>
    <property type="match status" value="5"/>
</dbReference>
<dbReference type="PANTHER" id="PTHR47926:SF436">
    <property type="entry name" value="PENTATRICOPEPTIDE REPEAT-CONTAINING PROTEIN ELI1, CHLOROPLASTIC-LIKE ISOFORM X2"/>
    <property type="match status" value="1"/>
</dbReference>
<protein>
    <recommendedName>
        <fullName evidence="6">Chlororespiratory reduction 4</fullName>
    </recommendedName>
</protein>
<evidence type="ECO:0008006" key="6">
    <source>
        <dbReference type="Google" id="ProtNLM"/>
    </source>
</evidence>
<dbReference type="InterPro" id="IPR046960">
    <property type="entry name" value="PPR_At4g14850-like_plant"/>
</dbReference>
<gene>
    <name evidence="4" type="ORF">BUALT_Bualt03G0177900</name>
</gene>
<reference evidence="4" key="1">
    <citation type="submission" date="2019-10" db="EMBL/GenBank/DDBJ databases">
        <authorList>
            <person name="Zhang R."/>
            <person name="Pan Y."/>
            <person name="Wang J."/>
            <person name="Ma R."/>
            <person name="Yu S."/>
        </authorList>
    </citation>
    <scope>NUCLEOTIDE SEQUENCE</scope>
    <source>
        <strain evidence="4">LA-IB0</strain>
        <tissue evidence="4">Leaf</tissue>
    </source>
</reference>
<dbReference type="GO" id="GO:0009451">
    <property type="term" value="P:RNA modification"/>
    <property type="evidence" value="ECO:0007669"/>
    <property type="project" value="InterPro"/>
</dbReference>
<evidence type="ECO:0000256" key="2">
    <source>
        <dbReference type="ARBA" id="ARBA00022737"/>
    </source>
</evidence>
<dbReference type="FunFam" id="1.25.40.10:FF:000470">
    <property type="entry name" value="Pentatricopeptide repeat-containing protein At5g66520"/>
    <property type="match status" value="1"/>
</dbReference>
<accession>A0AAV6Y1H8</accession>
<evidence type="ECO:0000313" key="4">
    <source>
        <dbReference type="EMBL" id="KAG8386716.1"/>
    </source>
</evidence>
<dbReference type="InterPro" id="IPR046848">
    <property type="entry name" value="E_motif"/>
</dbReference>
<dbReference type="Proteomes" id="UP000826271">
    <property type="component" value="Unassembled WGS sequence"/>
</dbReference>
<dbReference type="Pfam" id="PF13041">
    <property type="entry name" value="PPR_2"/>
    <property type="match status" value="1"/>
</dbReference>
<comment type="similarity">
    <text evidence="1">Belongs to the PPR family. PCMP-H subfamily.</text>
</comment>
<dbReference type="Pfam" id="PF01535">
    <property type="entry name" value="PPR"/>
    <property type="match status" value="6"/>
</dbReference>